<name>X1JXY2_9ZZZZ</name>
<protein>
    <recommendedName>
        <fullName evidence="2">NfeD integral membrane domain-containing protein</fullName>
    </recommendedName>
</protein>
<dbReference type="Pfam" id="PF24961">
    <property type="entry name" value="NfeD_membrane"/>
    <property type="match status" value="1"/>
</dbReference>
<dbReference type="Gene3D" id="3.90.226.10">
    <property type="entry name" value="2-enoyl-CoA Hydratase, Chain A, domain 1"/>
    <property type="match status" value="1"/>
</dbReference>
<feature type="non-terminal residue" evidence="3">
    <location>
        <position position="267"/>
    </location>
</feature>
<evidence type="ECO:0000313" key="3">
    <source>
        <dbReference type="EMBL" id="GAH74673.1"/>
    </source>
</evidence>
<dbReference type="InterPro" id="IPR052165">
    <property type="entry name" value="Membrane_assoc_protease"/>
</dbReference>
<dbReference type="InterPro" id="IPR056739">
    <property type="entry name" value="NfeD_membrane"/>
</dbReference>
<evidence type="ECO:0000256" key="1">
    <source>
        <dbReference type="SAM" id="Phobius"/>
    </source>
</evidence>
<keyword evidence="1" id="KW-1133">Transmembrane helix</keyword>
<sequence length="267" mass="28437">AHVAAMAPNTAIGAAHPVLIGTEGEEGMSETMEEKVVNDAAAYIRSIAEAQGRNMEWAEKAVRESVSATEQEALELNVIDMVAPDLNSLVSQLDGRQVTMLGGNIITLHTQGATINHIKMNTIEDFLYAISDPNIAYILLSLATLGIMAEIFNPGLIFPGVVGGICGLLAFYSLGMLPVNYAGVLLVVLAFGLFIAEVFTTSFGLFTAGGITSLVIGSLILFKGGPLFQVSPWLIATVVIIIAAIFAFVISRVIRAHRRQAYTGREE</sequence>
<keyword evidence="1" id="KW-0812">Transmembrane</keyword>
<feature type="transmembrane region" description="Helical" evidence="1">
    <location>
        <begin position="234"/>
        <end position="254"/>
    </location>
</feature>
<feature type="transmembrane region" description="Helical" evidence="1">
    <location>
        <begin position="179"/>
        <end position="196"/>
    </location>
</feature>
<reference evidence="3" key="1">
    <citation type="journal article" date="2014" name="Front. Microbiol.">
        <title>High frequency of phylogenetically diverse reductive dehalogenase-homologous genes in deep subseafloor sedimentary metagenomes.</title>
        <authorList>
            <person name="Kawai M."/>
            <person name="Futagami T."/>
            <person name="Toyoda A."/>
            <person name="Takaki Y."/>
            <person name="Nishi S."/>
            <person name="Hori S."/>
            <person name="Arai W."/>
            <person name="Tsubouchi T."/>
            <person name="Morono Y."/>
            <person name="Uchiyama I."/>
            <person name="Ito T."/>
            <person name="Fujiyama A."/>
            <person name="Inagaki F."/>
            <person name="Takami H."/>
        </authorList>
    </citation>
    <scope>NUCLEOTIDE SEQUENCE</scope>
    <source>
        <strain evidence="3">Expedition CK06-06</strain>
    </source>
</reference>
<feature type="transmembrane region" description="Helical" evidence="1">
    <location>
        <begin position="126"/>
        <end position="149"/>
    </location>
</feature>
<dbReference type="AlphaFoldDB" id="X1JXY2"/>
<feature type="domain" description="NfeD integral membrane" evidence="2">
    <location>
        <begin position="134"/>
        <end position="250"/>
    </location>
</feature>
<feature type="non-terminal residue" evidence="3">
    <location>
        <position position="1"/>
    </location>
</feature>
<accession>X1JXY2</accession>
<dbReference type="PANTHER" id="PTHR33507">
    <property type="entry name" value="INNER MEMBRANE PROTEIN YBBJ"/>
    <property type="match status" value="1"/>
</dbReference>
<proteinExistence type="predicted"/>
<comment type="caution">
    <text evidence="3">The sequence shown here is derived from an EMBL/GenBank/DDBJ whole genome shotgun (WGS) entry which is preliminary data.</text>
</comment>
<dbReference type="InterPro" id="IPR029045">
    <property type="entry name" value="ClpP/crotonase-like_dom_sf"/>
</dbReference>
<dbReference type="EMBL" id="BARU01028808">
    <property type="protein sequence ID" value="GAH74673.1"/>
    <property type="molecule type" value="Genomic_DNA"/>
</dbReference>
<feature type="transmembrane region" description="Helical" evidence="1">
    <location>
        <begin position="203"/>
        <end position="222"/>
    </location>
</feature>
<gene>
    <name evidence="3" type="ORF">S03H2_45940</name>
</gene>
<organism evidence="3">
    <name type="scientific">marine sediment metagenome</name>
    <dbReference type="NCBI Taxonomy" id="412755"/>
    <lineage>
        <taxon>unclassified sequences</taxon>
        <taxon>metagenomes</taxon>
        <taxon>ecological metagenomes</taxon>
    </lineage>
</organism>
<dbReference type="PANTHER" id="PTHR33507:SF4">
    <property type="entry name" value="NODULATION COMPETITIVENESS PROTEIN NFED"/>
    <property type="match status" value="1"/>
</dbReference>
<evidence type="ECO:0000259" key="2">
    <source>
        <dbReference type="Pfam" id="PF24961"/>
    </source>
</evidence>
<dbReference type="SUPFAM" id="SSF52096">
    <property type="entry name" value="ClpP/crotonase"/>
    <property type="match status" value="1"/>
</dbReference>
<keyword evidence="1" id="KW-0472">Membrane</keyword>